<accession>A0ABT9KH19</accession>
<dbReference type="EMBL" id="JAQAHH010000009">
    <property type="protein sequence ID" value="MDP9501330.1"/>
    <property type="molecule type" value="Genomic_DNA"/>
</dbReference>
<comment type="caution">
    <text evidence="1">The sequence shown here is derived from an EMBL/GenBank/DDBJ whole genome shotgun (WGS) entry which is preliminary data.</text>
</comment>
<dbReference type="Proteomes" id="UP001224083">
    <property type="component" value="Unassembled WGS sequence"/>
</dbReference>
<reference evidence="1 2" key="1">
    <citation type="submission" date="2022-12" db="EMBL/GenBank/DDBJ databases">
        <title>Genome sequence of Pasteurellaceae Bisgaard Taxon 45.</title>
        <authorList>
            <person name="Foggin C."/>
            <person name="Rosen L.E."/>
            <person name="Henton M."/>
            <person name="Buys A."/>
            <person name="Floyd T."/>
            <person name="Turner A.D."/>
            <person name="Tarbin J."/>
            <person name="Lloyd A.S."/>
            <person name="Chaitezvi C."/>
            <person name="Ellis R.J."/>
            <person name="Roberts H.C."/>
            <person name="Dastjerdi A."/>
            <person name="Nunez A."/>
            <person name="Van Vliet A.H."/>
            <person name="Steinbach F."/>
        </authorList>
    </citation>
    <scope>NUCLEOTIDE SEQUENCE [LARGE SCALE GENOMIC DNA]</scope>
    <source>
        <strain evidence="1 2">VF20HR</strain>
    </source>
</reference>
<evidence type="ECO:0000313" key="1">
    <source>
        <dbReference type="EMBL" id="MDP9501330.1"/>
    </source>
</evidence>
<evidence type="ECO:0000313" key="2">
    <source>
        <dbReference type="Proteomes" id="UP001224083"/>
    </source>
</evidence>
<name>A0ABT9KH19_9PAST</name>
<protein>
    <submittedName>
        <fullName evidence="1">Uncharacterized protein</fullName>
    </submittedName>
</protein>
<gene>
    <name evidence="1" type="ORF">O7M46_10215</name>
</gene>
<proteinExistence type="predicted"/>
<keyword evidence="2" id="KW-1185">Reference proteome</keyword>
<organism evidence="1 2">
    <name type="scientific">Bisgaard Taxon 45</name>
    <dbReference type="NCBI Taxonomy" id="304289"/>
    <lineage>
        <taxon>Bacteria</taxon>
        <taxon>Pseudomonadati</taxon>
        <taxon>Pseudomonadota</taxon>
        <taxon>Gammaproteobacteria</taxon>
        <taxon>Pasteurellales</taxon>
        <taxon>Pasteurellaceae</taxon>
    </lineage>
</organism>
<sequence>MTNFSEKSYRWYVFNESTGGTCWMCYSHSSYYAEVPDKTMIDSHGKVIENAAYKDFAEKWGEVDIKNPVNPSLPKLVRPANSDGGVLNDKAF</sequence>